<dbReference type="RefSeq" id="WP_411952237.1">
    <property type="nucleotide sequence ID" value="NZ_JBHSFS010000013.1"/>
</dbReference>
<proteinExistence type="predicted"/>
<name>A0ABV9BQX0_9ACTN</name>
<dbReference type="SUPFAM" id="SSF160631">
    <property type="entry name" value="SMI1/KNR4-like"/>
    <property type="match status" value="1"/>
</dbReference>
<keyword evidence="3" id="KW-1185">Reference proteome</keyword>
<dbReference type="EMBL" id="JBHSFS010000013">
    <property type="protein sequence ID" value="MFC4516398.1"/>
    <property type="molecule type" value="Genomic_DNA"/>
</dbReference>
<protein>
    <submittedName>
        <fullName evidence="2">SMI1/KNR4 family protein</fullName>
    </submittedName>
</protein>
<comment type="caution">
    <text evidence="2">The sequence shown here is derived from an EMBL/GenBank/DDBJ whole genome shotgun (WGS) entry which is preliminary data.</text>
</comment>
<dbReference type="InterPro" id="IPR051873">
    <property type="entry name" value="KNR4/SMI1_regulator"/>
</dbReference>
<accession>A0ABV9BQX0</accession>
<dbReference type="Pfam" id="PF09346">
    <property type="entry name" value="SMI1_KNR4"/>
    <property type="match status" value="1"/>
</dbReference>
<dbReference type="InterPro" id="IPR037883">
    <property type="entry name" value="Knr4/Smi1-like_sf"/>
</dbReference>
<dbReference type="InterPro" id="IPR018958">
    <property type="entry name" value="Knr4/Smi1-like_dom"/>
</dbReference>
<sequence length="187" mass="20521">MTSSIAESWARIEAWLVRHAPVTYANLAPPADPGSLAATEEVIGMTMPGPLAESLLLHDGTGLRTLLPSGWYLLSAEDIARTWSLRTEIAGSDADGIQDSTPSEFGPWWNRHWIPFASFGNGDDLVIDQFGRIGDASHETGCHFDAHPMWSSFPELFAHVAAALETGATLDRYEWVIDDGELDWEIL</sequence>
<dbReference type="PANTHER" id="PTHR47432">
    <property type="entry name" value="CELL WALL ASSEMBLY REGULATOR SMI1"/>
    <property type="match status" value="1"/>
</dbReference>
<feature type="domain" description="Knr4/Smi1-like" evidence="1">
    <location>
        <begin position="30"/>
        <end position="157"/>
    </location>
</feature>
<dbReference type="Proteomes" id="UP001595990">
    <property type="component" value="Unassembled WGS sequence"/>
</dbReference>
<evidence type="ECO:0000313" key="3">
    <source>
        <dbReference type="Proteomes" id="UP001595990"/>
    </source>
</evidence>
<organism evidence="2 3">
    <name type="scientific">Streptomyces ehimensis</name>
    <dbReference type="NCBI Taxonomy" id="68195"/>
    <lineage>
        <taxon>Bacteria</taxon>
        <taxon>Bacillati</taxon>
        <taxon>Actinomycetota</taxon>
        <taxon>Actinomycetes</taxon>
        <taxon>Kitasatosporales</taxon>
        <taxon>Streptomycetaceae</taxon>
        <taxon>Streptomyces</taxon>
    </lineage>
</organism>
<dbReference type="PANTHER" id="PTHR47432:SF1">
    <property type="entry name" value="CELL WALL ASSEMBLY REGULATOR SMI1"/>
    <property type="match status" value="1"/>
</dbReference>
<evidence type="ECO:0000259" key="1">
    <source>
        <dbReference type="Pfam" id="PF09346"/>
    </source>
</evidence>
<evidence type="ECO:0000313" key="2">
    <source>
        <dbReference type="EMBL" id="MFC4516398.1"/>
    </source>
</evidence>
<gene>
    <name evidence="2" type="ORF">ACFPEN_26130</name>
</gene>
<reference evidence="3" key="1">
    <citation type="journal article" date="2019" name="Int. J. Syst. Evol. Microbiol.">
        <title>The Global Catalogue of Microorganisms (GCM) 10K type strain sequencing project: providing services to taxonomists for standard genome sequencing and annotation.</title>
        <authorList>
            <consortium name="The Broad Institute Genomics Platform"/>
            <consortium name="The Broad Institute Genome Sequencing Center for Infectious Disease"/>
            <person name="Wu L."/>
            <person name="Ma J."/>
        </authorList>
    </citation>
    <scope>NUCLEOTIDE SEQUENCE [LARGE SCALE GENOMIC DNA]</scope>
    <source>
        <strain evidence="3">CECT 8064</strain>
    </source>
</reference>